<name>A0A5N5E897_RHOER</name>
<feature type="domain" description="GAF" evidence="1">
    <location>
        <begin position="111"/>
        <end position="223"/>
    </location>
</feature>
<proteinExistence type="predicted"/>
<evidence type="ECO:0000313" key="3">
    <source>
        <dbReference type="Proteomes" id="UP000325576"/>
    </source>
</evidence>
<reference evidence="2 3" key="1">
    <citation type="journal article" date="2017" name="Poromechanics V (2013)">
        <title>Genomic Characterization of the Arsenic-Tolerant Actinobacterium, &lt;i&gt;Rhodococcus erythropolis&lt;/i&gt; S43.</title>
        <authorList>
            <person name="Retamal-Morales G."/>
            <person name="Mehnert M."/>
            <person name="Schwabe R."/>
            <person name="Tischler D."/>
            <person name="Schloemann M."/>
            <person name="Levican G.J."/>
        </authorList>
    </citation>
    <scope>NUCLEOTIDE SEQUENCE [LARGE SCALE GENOMIC DNA]</scope>
    <source>
        <strain evidence="2 3">S43</strain>
    </source>
</reference>
<dbReference type="KEGG" id="reb:XU06_20435"/>
<dbReference type="AlphaFoldDB" id="A0A5N5E897"/>
<dbReference type="RefSeq" id="WP_019744666.1">
    <property type="nucleotide sequence ID" value="NZ_BHXB01000001.1"/>
</dbReference>
<evidence type="ECO:0000313" key="2">
    <source>
        <dbReference type="EMBL" id="KAB2586688.1"/>
    </source>
</evidence>
<dbReference type="Pfam" id="PF01590">
    <property type="entry name" value="GAF"/>
    <property type="match status" value="1"/>
</dbReference>
<accession>A0A5N5E897</accession>
<organism evidence="2 3">
    <name type="scientific">Rhodococcus erythropolis</name>
    <name type="common">Arthrobacter picolinophilus</name>
    <dbReference type="NCBI Taxonomy" id="1833"/>
    <lineage>
        <taxon>Bacteria</taxon>
        <taxon>Bacillati</taxon>
        <taxon>Actinomycetota</taxon>
        <taxon>Actinomycetes</taxon>
        <taxon>Mycobacteriales</taxon>
        <taxon>Nocardiaceae</taxon>
        <taxon>Rhodococcus</taxon>
        <taxon>Rhodococcus erythropolis group</taxon>
    </lineage>
</organism>
<gene>
    <name evidence="2" type="ORF">BS297_03995</name>
</gene>
<dbReference type="InterPro" id="IPR029016">
    <property type="entry name" value="GAF-like_dom_sf"/>
</dbReference>
<evidence type="ECO:0000259" key="1">
    <source>
        <dbReference type="Pfam" id="PF01590"/>
    </source>
</evidence>
<sequence>MTTVGSAPEGSRLGAVVPGTDLSQHARLLSRVHDAVLSGQEPPAQPRTVVARSWSRVAAGGLAPDHCGASAVADFSELESRRSRTALRSVLPELRTTLTEVAEDAGFIVVVADADGVLLWREGAKTVKRAADALGFAEGARWSEQSVGTNAIGTALIEDSAVQLFSAEHYAPTHHNWSCTGSPVHDPRTGEILGVVDISGSAASVHPTTVALVRTAVRLAEATLWREHAAQLDRLRSRAAPLFAAGTGPALVVDEFGWVAGASGIAAPDRVAAPSAGKPVIVPGLGMCLPEPLGDGWLLRTGVGGPVIELELSLGASPQVTVRGDANWTRALSPRHAQILRALAAVGSAGVDAAGLSEVLFGDREHVVAVRAEVSRLRKHLGAVLQTQPYRFADGVRVVVT</sequence>
<dbReference type="GeneID" id="57485780"/>
<comment type="caution">
    <text evidence="2">The sequence shown here is derived from an EMBL/GenBank/DDBJ whole genome shotgun (WGS) entry which is preliminary data.</text>
</comment>
<protein>
    <submittedName>
        <fullName evidence="2">Diguanylate cyclase</fullName>
    </submittedName>
</protein>
<dbReference type="EMBL" id="MRBO01000144">
    <property type="protein sequence ID" value="KAB2586688.1"/>
    <property type="molecule type" value="Genomic_DNA"/>
</dbReference>
<dbReference type="InterPro" id="IPR003018">
    <property type="entry name" value="GAF"/>
</dbReference>
<dbReference type="Gene3D" id="3.30.450.40">
    <property type="match status" value="1"/>
</dbReference>
<dbReference type="Proteomes" id="UP000325576">
    <property type="component" value="Unassembled WGS sequence"/>
</dbReference>